<proteinExistence type="predicted"/>
<dbReference type="InterPro" id="IPR004919">
    <property type="entry name" value="GmrSD_N"/>
</dbReference>
<dbReference type="EMBL" id="LWID01000001">
    <property type="protein sequence ID" value="MDG6894204.1"/>
    <property type="molecule type" value="Genomic_DNA"/>
</dbReference>
<dbReference type="Pfam" id="PF07510">
    <property type="entry name" value="GmrSD_C"/>
    <property type="match status" value="1"/>
</dbReference>
<feature type="domain" description="GmrSD restriction endonucleases N-terminal" evidence="1">
    <location>
        <begin position="8"/>
        <end position="202"/>
    </location>
</feature>
<reference evidence="3" key="1">
    <citation type="submission" date="2016-03" db="EMBL/GenBank/DDBJ databases">
        <title>Co-evolution between Pasteurellaceae and their hosts.</title>
        <authorList>
            <person name="Hansen M.J."/>
            <person name="Bojesen A.M."/>
            <person name="Planet P."/>
        </authorList>
    </citation>
    <scope>NUCLEOTIDE SEQUENCE</scope>
    <source>
        <strain evidence="3">146/S8/89</strain>
    </source>
</reference>
<organism evidence="3 4">
    <name type="scientific">Volucribacter amazonae</name>
    <dbReference type="NCBI Taxonomy" id="256731"/>
    <lineage>
        <taxon>Bacteria</taxon>
        <taxon>Pseudomonadati</taxon>
        <taxon>Pseudomonadota</taxon>
        <taxon>Gammaproteobacteria</taxon>
        <taxon>Pasteurellales</taxon>
        <taxon>Pasteurellaceae</taxon>
        <taxon>Volucribacter</taxon>
    </lineage>
</organism>
<evidence type="ECO:0000313" key="4">
    <source>
        <dbReference type="Proteomes" id="UP001155500"/>
    </source>
</evidence>
<dbReference type="PANTHER" id="PTHR35149">
    <property type="entry name" value="SLL5132 PROTEIN"/>
    <property type="match status" value="1"/>
</dbReference>
<gene>
    <name evidence="3" type="ORF">A6A20_00815</name>
</gene>
<dbReference type="AlphaFoldDB" id="A0A9X4PAQ4"/>
<dbReference type="RefSeq" id="WP_279571699.1">
    <property type="nucleotide sequence ID" value="NZ_LWID01000001.1"/>
</dbReference>
<dbReference type="Proteomes" id="UP001155500">
    <property type="component" value="Unassembled WGS sequence"/>
</dbReference>
<evidence type="ECO:0000259" key="1">
    <source>
        <dbReference type="Pfam" id="PF03235"/>
    </source>
</evidence>
<name>A0A9X4PAQ4_9PAST</name>
<sequence length="625" mass="74516">MLEKLTIKELSKNQDNYIIPIYQRNYAWGKDEIEQLLSDIKNACTRSSEKNYYIGSLVVSDAQSNNSYEVVDGQQRLTTLKILSLAIENLKVNEDYRFEINLSFEHRATSNDELEGLKNQDNANNPLAKNNISLAYQLIVNYLQSNLLLPEDKDKFFQFLSNKVILFRNKLAKDTDLNHYFEIMNNRGEQLEQSEIIKARLMGLLKSKQEQACFAYIWDCCANMNNYIEHKIKKEDKINIDNINDFCQLSKKFENISETEHNNKKTILDILTGEKDENNEEQAEQTELEKYYSIIDFPNFLMHVLKLFVSETKGKTEEEKNIPLDNTKLINKFDDYFTKNKNDNESKSEDKVKNFIIKLLKYRLLFDSYIIKLENNNARNFVLYSYNNKDEYKNTFENEKEHNNIIMLLSMFDVSFRAKTYKNWLYYTLKYLSFKNKIEAKDYIKFLQHFAYKQYEKIKETNKIEDNFLHQGTNTPHYVFFYLDYLLWQKYQDNKDDNEFHNIKTYLDINNFRFVTSRNSIEHYLPQSKENKLGEKEKQDNLINDFGNLCLIPHNQNASLSNNSIEDKKRKYQHNELQCVSIKQAIMLTEDNWEADEIKNHSKEMIKLINHKPEQLEEYDELITL</sequence>
<comment type="caution">
    <text evidence="3">The sequence shown here is derived from an EMBL/GenBank/DDBJ whole genome shotgun (WGS) entry which is preliminary data.</text>
</comment>
<evidence type="ECO:0000313" key="3">
    <source>
        <dbReference type="EMBL" id="MDG6894204.1"/>
    </source>
</evidence>
<evidence type="ECO:0000259" key="2">
    <source>
        <dbReference type="Pfam" id="PF07510"/>
    </source>
</evidence>
<keyword evidence="4" id="KW-1185">Reference proteome</keyword>
<dbReference type="PANTHER" id="PTHR35149:SF2">
    <property type="entry name" value="DUF262 DOMAIN-CONTAINING PROTEIN"/>
    <property type="match status" value="1"/>
</dbReference>
<dbReference type="Pfam" id="PF03235">
    <property type="entry name" value="GmrSD_N"/>
    <property type="match status" value="1"/>
</dbReference>
<evidence type="ECO:0008006" key="5">
    <source>
        <dbReference type="Google" id="ProtNLM"/>
    </source>
</evidence>
<dbReference type="InterPro" id="IPR011089">
    <property type="entry name" value="GmrSD_C"/>
</dbReference>
<accession>A0A9X4PAQ4</accession>
<feature type="domain" description="GmrSD restriction endonucleases C-terminal" evidence="2">
    <location>
        <begin position="465"/>
        <end position="607"/>
    </location>
</feature>
<protein>
    <recommendedName>
        <fullName evidence="5">DUF262 domain-containing protein</fullName>
    </recommendedName>
</protein>